<name>A0A371IB52_MUCPR</name>
<dbReference type="Gene3D" id="3.30.70.270">
    <property type="match status" value="1"/>
</dbReference>
<gene>
    <name evidence="1" type="primary">pol</name>
    <name evidence="1" type="ORF">CR513_02972</name>
</gene>
<proteinExistence type="predicted"/>
<feature type="non-terminal residue" evidence="1">
    <location>
        <position position="1"/>
    </location>
</feature>
<keyword evidence="2" id="KW-1185">Reference proteome</keyword>
<comment type="caution">
    <text evidence="1">The sequence shown here is derived from an EMBL/GenBank/DDBJ whole genome shotgun (WGS) entry which is preliminary data.</text>
</comment>
<evidence type="ECO:0000313" key="1">
    <source>
        <dbReference type="EMBL" id="RDY12272.1"/>
    </source>
</evidence>
<accession>A0A371IB52</accession>
<dbReference type="InterPro" id="IPR053134">
    <property type="entry name" value="RNA-dir_DNA_polymerase"/>
</dbReference>
<dbReference type="Proteomes" id="UP000257109">
    <property type="component" value="Unassembled WGS sequence"/>
</dbReference>
<evidence type="ECO:0000313" key="2">
    <source>
        <dbReference type="Proteomes" id="UP000257109"/>
    </source>
</evidence>
<organism evidence="1 2">
    <name type="scientific">Mucuna pruriens</name>
    <name type="common">Velvet bean</name>
    <name type="synonym">Dolichos pruriens</name>
    <dbReference type="NCBI Taxonomy" id="157652"/>
    <lineage>
        <taxon>Eukaryota</taxon>
        <taxon>Viridiplantae</taxon>
        <taxon>Streptophyta</taxon>
        <taxon>Embryophyta</taxon>
        <taxon>Tracheophyta</taxon>
        <taxon>Spermatophyta</taxon>
        <taxon>Magnoliopsida</taxon>
        <taxon>eudicotyledons</taxon>
        <taxon>Gunneridae</taxon>
        <taxon>Pentapetalae</taxon>
        <taxon>rosids</taxon>
        <taxon>fabids</taxon>
        <taxon>Fabales</taxon>
        <taxon>Fabaceae</taxon>
        <taxon>Papilionoideae</taxon>
        <taxon>50 kb inversion clade</taxon>
        <taxon>NPAAA clade</taxon>
        <taxon>indigoferoid/millettioid clade</taxon>
        <taxon>Phaseoleae</taxon>
        <taxon>Mucuna</taxon>
    </lineage>
</organism>
<dbReference type="Gene3D" id="3.10.10.10">
    <property type="entry name" value="HIV Type 1 Reverse Transcriptase, subunit A, domain 1"/>
    <property type="match status" value="1"/>
</dbReference>
<dbReference type="EMBL" id="QJKJ01000500">
    <property type="protein sequence ID" value="RDY12272.1"/>
    <property type="molecule type" value="Genomic_DNA"/>
</dbReference>
<dbReference type="AlphaFoldDB" id="A0A371IB52"/>
<reference evidence="1" key="1">
    <citation type="submission" date="2018-05" db="EMBL/GenBank/DDBJ databases">
        <title>Draft genome of Mucuna pruriens seed.</title>
        <authorList>
            <person name="Nnadi N.E."/>
            <person name="Vos R."/>
            <person name="Hasami M.H."/>
            <person name="Devisetty U.K."/>
            <person name="Aguiy J.C."/>
        </authorList>
    </citation>
    <scope>NUCLEOTIDE SEQUENCE [LARGE SCALE GENOMIC DNA]</scope>
    <source>
        <strain evidence="1">JCA_2017</strain>
    </source>
</reference>
<sequence>MVHQGFAKDSNIQTIIFETHYRQYEYVVMLFGITNSLVIFMDYMNKISTFSLIVYSRNNKEHEEHLKAMLGVLKEKKLYAKLSKCKFWFEKVNFLGHMISIDGIVVEPTKMKTML</sequence>
<dbReference type="PANTHER" id="PTHR24559">
    <property type="entry name" value="TRANSPOSON TY3-I GAG-POL POLYPROTEIN"/>
    <property type="match status" value="1"/>
</dbReference>
<dbReference type="InterPro" id="IPR043128">
    <property type="entry name" value="Rev_trsase/Diguanyl_cyclase"/>
</dbReference>
<dbReference type="InterPro" id="IPR043502">
    <property type="entry name" value="DNA/RNA_pol_sf"/>
</dbReference>
<dbReference type="PANTHER" id="PTHR24559:SF444">
    <property type="entry name" value="REVERSE TRANSCRIPTASE DOMAIN-CONTAINING PROTEIN"/>
    <property type="match status" value="1"/>
</dbReference>
<protein>
    <submittedName>
        <fullName evidence="1">Retrovirus-related Pol polyprotein</fullName>
    </submittedName>
</protein>
<dbReference type="OrthoDB" id="1701144at2759"/>
<dbReference type="SUPFAM" id="SSF56672">
    <property type="entry name" value="DNA/RNA polymerases"/>
    <property type="match status" value="1"/>
</dbReference>